<evidence type="ECO:0000256" key="1">
    <source>
        <dbReference type="ARBA" id="ARBA00004496"/>
    </source>
</evidence>
<dbReference type="GO" id="GO:0004757">
    <property type="term" value="F:sepiapterin reductase (NADP+) activity"/>
    <property type="evidence" value="ECO:0007669"/>
    <property type="project" value="TreeGrafter"/>
</dbReference>
<dbReference type="PROSITE" id="PS00061">
    <property type="entry name" value="ADH_SHORT"/>
    <property type="match status" value="1"/>
</dbReference>
<dbReference type="RefSeq" id="WP_119149566.1">
    <property type="nucleotide sequence ID" value="NZ_JBHSOV010000005.1"/>
</dbReference>
<keyword evidence="5" id="KW-0560">Oxidoreductase</keyword>
<dbReference type="InterPro" id="IPR036291">
    <property type="entry name" value="NAD(P)-bd_dom_sf"/>
</dbReference>
<dbReference type="PRINTS" id="PR00081">
    <property type="entry name" value="GDHRDH"/>
</dbReference>
<comment type="similarity">
    <text evidence="2">Belongs to the short-chain dehydrogenases/reductases (SDR) family.</text>
</comment>
<evidence type="ECO:0000256" key="2">
    <source>
        <dbReference type="ARBA" id="ARBA00006484"/>
    </source>
</evidence>
<dbReference type="AlphaFoldDB" id="A0A398CU43"/>
<protein>
    <submittedName>
        <fullName evidence="6">SDR family NAD(P)-dependent oxidoreductase</fullName>
    </submittedName>
</protein>
<dbReference type="InterPro" id="IPR020904">
    <property type="entry name" value="Sc_DH/Rdtase_CS"/>
</dbReference>
<evidence type="ECO:0000256" key="4">
    <source>
        <dbReference type="ARBA" id="ARBA00022857"/>
    </source>
</evidence>
<comment type="caution">
    <text evidence="6">The sequence shown here is derived from an EMBL/GenBank/DDBJ whole genome shotgun (WGS) entry which is preliminary data.</text>
</comment>
<organism evidence="6 7">
    <name type="scientific">Cohnella faecalis</name>
    <dbReference type="NCBI Taxonomy" id="2315694"/>
    <lineage>
        <taxon>Bacteria</taxon>
        <taxon>Bacillati</taxon>
        <taxon>Bacillota</taxon>
        <taxon>Bacilli</taxon>
        <taxon>Bacillales</taxon>
        <taxon>Paenibacillaceae</taxon>
        <taxon>Cohnella</taxon>
    </lineage>
</organism>
<dbReference type="GO" id="GO:0006729">
    <property type="term" value="P:tetrahydrobiopterin biosynthetic process"/>
    <property type="evidence" value="ECO:0007669"/>
    <property type="project" value="TreeGrafter"/>
</dbReference>
<dbReference type="PANTHER" id="PTHR44085">
    <property type="entry name" value="SEPIAPTERIN REDUCTASE"/>
    <property type="match status" value="1"/>
</dbReference>
<comment type="subcellular location">
    <subcellularLocation>
        <location evidence="1">Cytoplasm</location>
    </subcellularLocation>
</comment>
<keyword evidence="7" id="KW-1185">Reference proteome</keyword>
<accession>A0A398CU43</accession>
<dbReference type="PANTHER" id="PTHR44085:SF2">
    <property type="entry name" value="SEPIAPTERIN REDUCTASE"/>
    <property type="match status" value="1"/>
</dbReference>
<sequence length="246" mass="27288">MNRSHFIITGTSRGIGEQLARLLLESDSFVYGISRGNSDTLDSYKKYSHYPFDLSNIMGIESLMNGIFAQIDTDNADMICLINNAAMLEPLNAIDQCEVEEINQNLQISLVAPMILTSCFIKRSDNDQIRRKIINISSGSGTYPAPAMSVYCSAKAGINMFSQCVGLEQSMREHPIEIIAVDPGMVDTELQSVARGKNEREFVMAKYFDQAYQSGLLQSTESLGKQLLTIIEKKFAPGKLVKYSEA</sequence>
<dbReference type="InterPro" id="IPR002347">
    <property type="entry name" value="SDR_fam"/>
</dbReference>
<evidence type="ECO:0000313" key="7">
    <source>
        <dbReference type="Proteomes" id="UP000266340"/>
    </source>
</evidence>
<dbReference type="Gene3D" id="3.40.50.720">
    <property type="entry name" value="NAD(P)-binding Rossmann-like Domain"/>
    <property type="match status" value="1"/>
</dbReference>
<proteinExistence type="inferred from homology"/>
<evidence type="ECO:0000313" key="6">
    <source>
        <dbReference type="EMBL" id="RIE03377.1"/>
    </source>
</evidence>
<gene>
    <name evidence="6" type="ORF">D3H35_11915</name>
</gene>
<dbReference type="Pfam" id="PF00106">
    <property type="entry name" value="adh_short"/>
    <property type="match status" value="1"/>
</dbReference>
<dbReference type="OrthoDB" id="9794387at2"/>
<keyword evidence="4" id="KW-0521">NADP</keyword>
<evidence type="ECO:0000256" key="5">
    <source>
        <dbReference type="ARBA" id="ARBA00023002"/>
    </source>
</evidence>
<reference evidence="6 7" key="1">
    <citation type="submission" date="2018-09" db="EMBL/GenBank/DDBJ databases">
        <title>Cohnella cavernae sp. nov., isolated from a karst cave.</title>
        <authorList>
            <person name="Zhu H."/>
        </authorList>
    </citation>
    <scope>NUCLEOTIDE SEQUENCE [LARGE SCALE GENOMIC DNA]</scope>
    <source>
        <strain evidence="6 7">K2E09-144</strain>
    </source>
</reference>
<evidence type="ECO:0000256" key="3">
    <source>
        <dbReference type="ARBA" id="ARBA00022490"/>
    </source>
</evidence>
<name>A0A398CU43_9BACL</name>
<keyword evidence="3" id="KW-0963">Cytoplasm</keyword>
<dbReference type="Proteomes" id="UP000266340">
    <property type="component" value="Unassembled WGS sequence"/>
</dbReference>
<dbReference type="SUPFAM" id="SSF51735">
    <property type="entry name" value="NAD(P)-binding Rossmann-fold domains"/>
    <property type="match status" value="1"/>
</dbReference>
<dbReference type="GO" id="GO:0005737">
    <property type="term" value="C:cytoplasm"/>
    <property type="evidence" value="ECO:0007669"/>
    <property type="project" value="UniProtKB-SubCell"/>
</dbReference>
<dbReference type="EMBL" id="QXJM01000037">
    <property type="protein sequence ID" value="RIE03377.1"/>
    <property type="molecule type" value="Genomic_DNA"/>
</dbReference>
<dbReference type="InterPro" id="IPR051721">
    <property type="entry name" value="Biopterin_syn/organic_redct"/>
</dbReference>